<evidence type="ECO:0000256" key="1">
    <source>
        <dbReference type="ARBA" id="ARBA00004123"/>
    </source>
</evidence>
<gene>
    <name evidence="5" type="ORF">BLNAU_13204</name>
</gene>
<organism evidence="5 6">
    <name type="scientific">Blattamonas nauphoetae</name>
    <dbReference type="NCBI Taxonomy" id="2049346"/>
    <lineage>
        <taxon>Eukaryota</taxon>
        <taxon>Metamonada</taxon>
        <taxon>Preaxostyla</taxon>
        <taxon>Oxymonadida</taxon>
        <taxon>Blattamonas</taxon>
    </lineage>
</organism>
<evidence type="ECO:0000313" key="5">
    <source>
        <dbReference type="EMBL" id="KAK2951835.1"/>
    </source>
</evidence>
<evidence type="ECO:0000256" key="4">
    <source>
        <dbReference type="SAM" id="MobiDB-lite"/>
    </source>
</evidence>
<evidence type="ECO:0000256" key="2">
    <source>
        <dbReference type="ARBA" id="ARBA00009072"/>
    </source>
</evidence>
<feature type="region of interest" description="Disordered" evidence="4">
    <location>
        <begin position="322"/>
        <end position="353"/>
    </location>
</feature>
<comment type="caution">
    <text evidence="5">The sequence shown here is derived from an EMBL/GenBank/DDBJ whole genome shotgun (WGS) entry which is preliminary data.</text>
</comment>
<feature type="compositionally biased region" description="Basic and acidic residues" evidence="4">
    <location>
        <begin position="271"/>
        <end position="284"/>
    </location>
</feature>
<name>A0ABQ9XNX8_9EUKA</name>
<dbReference type="PANTHER" id="PTHR12940">
    <property type="entry name" value="ES-2 PROTEIN - RELATED"/>
    <property type="match status" value="1"/>
</dbReference>
<feature type="compositionally biased region" description="Basic and acidic residues" evidence="4">
    <location>
        <begin position="338"/>
        <end position="353"/>
    </location>
</feature>
<feature type="region of interest" description="Disordered" evidence="4">
    <location>
        <begin position="271"/>
        <end position="298"/>
    </location>
</feature>
<feature type="compositionally biased region" description="Polar residues" evidence="4">
    <location>
        <begin position="287"/>
        <end position="298"/>
    </location>
</feature>
<evidence type="ECO:0000256" key="3">
    <source>
        <dbReference type="ARBA" id="ARBA00023242"/>
    </source>
</evidence>
<dbReference type="Proteomes" id="UP001281761">
    <property type="component" value="Unassembled WGS sequence"/>
</dbReference>
<dbReference type="InterPro" id="IPR019148">
    <property type="entry name" value="Nuclear_protein_DGCR14_ESS-2"/>
</dbReference>
<comment type="subcellular location">
    <subcellularLocation>
        <location evidence="1">Nucleus</location>
    </subcellularLocation>
</comment>
<keyword evidence="6" id="KW-1185">Reference proteome</keyword>
<evidence type="ECO:0000313" key="6">
    <source>
        <dbReference type="Proteomes" id="UP001281761"/>
    </source>
</evidence>
<sequence length="353" mass="39306">MTERKILEEDEYQAALSSVVENEFFPELKAIKAMTGGGEVASSPPKAQNISEFHANYQSEDDESFQKLIQEQNHQLRMRNHWAYADMNATDTNSTTIKRTGHLALTEGKKILAITDFGQEGREVIMNPDMQTQFGTIRRNDGMLNPIGFQISDPLTIPSTGVVPIMSASNTRLPQGYQDDIILMPPPQRKLRSETQDPFEPASTVPPQFGGTPNTMPFVHTPSIADIQPDTPFYTFGQILSTPIPITAPHYKPPAVRERDRAAHILGEKARKNMKSREKQRKEGALATQNALLGRTPSTPGIAGLSASAQQFTLSRTQFKSMTPFSTPRLREQNLLAEMKKKKEEDKKGGKRG</sequence>
<dbReference type="EMBL" id="JARBJD010000112">
    <property type="protein sequence ID" value="KAK2951835.1"/>
    <property type="molecule type" value="Genomic_DNA"/>
</dbReference>
<protein>
    <submittedName>
        <fullName evidence="5">Uncharacterized protein</fullName>
    </submittedName>
</protein>
<keyword evidence="3" id="KW-0539">Nucleus</keyword>
<comment type="similarity">
    <text evidence="2">Belongs to the ESS2 family.</text>
</comment>
<reference evidence="5 6" key="1">
    <citation type="journal article" date="2022" name="bioRxiv">
        <title>Genomics of Preaxostyla Flagellates Illuminates Evolutionary Transitions and the Path Towards Mitochondrial Loss.</title>
        <authorList>
            <person name="Novak L.V.F."/>
            <person name="Treitli S.C."/>
            <person name="Pyrih J."/>
            <person name="Halakuc P."/>
            <person name="Pipaliya S.V."/>
            <person name="Vacek V."/>
            <person name="Brzon O."/>
            <person name="Soukal P."/>
            <person name="Eme L."/>
            <person name="Dacks J.B."/>
            <person name="Karnkowska A."/>
            <person name="Elias M."/>
            <person name="Hampl V."/>
        </authorList>
    </citation>
    <scope>NUCLEOTIDE SEQUENCE [LARGE SCALE GENOMIC DNA]</scope>
    <source>
        <strain evidence="5">NAU3</strain>
        <tissue evidence="5">Gut</tissue>
    </source>
</reference>
<accession>A0ABQ9XNX8</accession>
<feature type="region of interest" description="Disordered" evidence="4">
    <location>
        <begin position="191"/>
        <end position="211"/>
    </location>
</feature>
<dbReference type="Pfam" id="PF09751">
    <property type="entry name" value="Es2"/>
    <property type="match status" value="1"/>
</dbReference>
<proteinExistence type="inferred from homology"/>
<dbReference type="PANTHER" id="PTHR12940:SF0">
    <property type="entry name" value="SPLICING FACTOR ESS-2 HOMOLOG"/>
    <property type="match status" value="1"/>
</dbReference>